<name>A0A0S7C368_9BACT</name>
<feature type="domain" description="PKD-like" evidence="1">
    <location>
        <begin position="854"/>
        <end position="932"/>
    </location>
</feature>
<dbReference type="RefSeq" id="WP_062040052.1">
    <property type="nucleotide sequence ID" value="NZ_DF968182.1"/>
</dbReference>
<sequence length="1146" mass="120883">MKKILNSVFTCVNTMVGVIVLLMLTGLMLQSAFAQVRVDFEPRTSVYTPTKTIYNVRGDFTMIGNTNMTLVEYDDNEPNSQNDMRYVDVDGDPATVNSSAATLALSTENGANPLCSNIIYAGLYWTGRAHDGGSSPNTFTVGGTPADYYNSQVISDYTLTITQTGSTSRIATYTFQPVTGDPVVFVFTTSSASVTSLTVQVGSGSPTNVPYTSSSGTSGDNWVLVTFNTGYVITTGGSTITVNSLRKTYINNTIDDDFWANITLPSFGLNKLAVKLKHASGSYLDVTANSADIYYPSNTDGNMYSAYAEVTDYVVQHGPGEYTVGNIALREGNGTATGFYGGWGLVVIYENSKMGWRDITLFDGHAYVEGNTTVSYDLPVSGFSTTQSGDVNMKMGMMAGEGDVSIPGDYFQIINQASNWVSLSHAGNATNNFFNSSIFTGGNARNPNLLNNTGMDISMFAIPNTGNSIITNNQNSTTFRYGSTQDTYIIFCIAMAVDAYRPEPEGLNTLASINGMPYTPGMQALPGQTIVYQLEVRNKGTEPINNAQVVIPMPYSASYVSSSASFTYTPVGNSAPIYDAGAGATGSIVWDLGTLPLPADPDDLLATLTYTLQVTTNCVILSNANCEVAVTVDGIIEGTGATSLIEVSEVPFIQGYTTIGECEGEPIYDPVNVLIDAADYVNQNCQGTPAIPDFAYCNFPGGVIPVTEVLGNFPAGSRFYNEYPPDEGSTEYTIGNPFPATPGTITYYAVPPGITDCYYEFTITVTSIDTSPDPVNPEYCQDDTAVPLTATPTDPEYTLYYYTTSTGGSSQLSITPSTATPGITNYWVAEGVSTSCVGPRVPITVTVHPRPDCLITGPDGPVCPLTTGLVYSAPAGMSSYAWSVTGNATIVGADNAQTVSVTAGSGCNQSFTLNLTVTNSFDCSRTCEKEVSVVAPEVEVTCAEPVNLPACTPAVDIQAAYTSWAAGFSFTGGCGATSNIAQVPTLPADFCDGVNLSFIYTASDDCSSDQCTSTFVVAPDVDLVVTCAPAVNITDPCATLASIEDAYDAWVAGFGNTGGCNVTTNIGQIPQLPANVECIGANLSFTYMVDGDCEDDQCTSTFVVAPDVDLVVTCAPAVNITDPCATLASIEDAYDAWVAGFGNTGG</sequence>
<dbReference type="STRING" id="1678841.TBC1_111365"/>
<dbReference type="Pfam" id="PF19408">
    <property type="entry name" value="PKD_6"/>
    <property type="match status" value="1"/>
</dbReference>
<gene>
    <name evidence="2" type="ORF">TBC1_111365</name>
</gene>
<feature type="non-terminal residue" evidence="2">
    <location>
        <position position="1146"/>
    </location>
</feature>
<protein>
    <recommendedName>
        <fullName evidence="1">PKD-like domain-containing protein</fullName>
    </recommendedName>
</protein>
<dbReference type="EMBL" id="DF968182">
    <property type="protein sequence ID" value="GAP43215.1"/>
    <property type="molecule type" value="Genomic_DNA"/>
</dbReference>
<evidence type="ECO:0000313" key="2">
    <source>
        <dbReference type="EMBL" id="GAP43215.1"/>
    </source>
</evidence>
<dbReference type="Proteomes" id="UP000053091">
    <property type="component" value="Unassembled WGS sequence"/>
</dbReference>
<dbReference type="InterPro" id="IPR047589">
    <property type="entry name" value="DUF11_rpt"/>
</dbReference>
<dbReference type="InterPro" id="IPR045829">
    <property type="entry name" value="PKD_6"/>
</dbReference>
<accession>A0A0S7C368</accession>
<keyword evidence="3" id="KW-1185">Reference proteome</keyword>
<reference evidence="2" key="1">
    <citation type="journal article" date="2015" name="Genome Announc.">
        <title>Draft Genome Sequence of Bacteroidales Strain TBC1, a Novel Isolate from a Methanogenic Wastewater Treatment System.</title>
        <authorList>
            <person name="Tourlousse D.M."/>
            <person name="Matsuura N."/>
            <person name="Sun L."/>
            <person name="Toyonaga M."/>
            <person name="Kuroda K."/>
            <person name="Ohashi A."/>
            <person name="Cruz R."/>
            <person name="Yamaguchi T."/>
            <person name="Sekiguchi Y."/>
        </authorList>
    </citation>
    <scope>NUCLEOTIDE SEQUENCE [LARGE SCALE GENOMIC DNA]</scope>
    <source>
        <strain evidence="2">TBC1</strain>
    </source>
</reference>
<dbReference type="OrthoDB" id="5726170at2"/>
<organism evidence="2">
    <name type="scientific">Lentimicrobium saccharophilum</name>
    <dbReference type="NCBI Taxonomy" id="1678841"/>
    <lineage>
        <taxon>Bacteria</taxon>
        <taxon>Pseudomonadati</taxon>
        <taxon>Bacteroidota</taxon>
        <taxon>Bacteroidia</taxon>
        <taxon>Bacteroidales</taxon>
        <taxon>Lentimicrobiaceae</taxon>
        <taxon>Lentimicrobium</taxon>
    </lineage>
</organism>
<dbReference type="NCBIfam" id="TIGR01451">
    <property type="entry name" value="B_ant_repeat"/>
    <property type="match status" value="1"/>
</dbReference>
<evidence type="ECO:0000259" key="1">
    <source>
        <dbReference type="Pfam" id="PF19408"/>
    </source>
</evidence>
<dbReference type="AlphaFoldDB" id="A0A0S7C368"/>
<evidence type="ECO:0000313" key="3">
    <source>
        <dbReference type="Proteomes" id="UP000053091"/>
    </source>
</evidence>
<proteinExistence type="predicted"/>